<dbReference type="Proteomes" id="UP000003053">
    <property type="component" value="Unassembled WGS sequence"/>
</dbReference>
<evidence type="ECO:0000313" key="1">
    <source>
        <dbReference type="EMBL" id="EAR12514.1"/>
    </source>
</evidence>
<dbReference type="EMBL" id="AAOG01000002">
    <property type="protein sequence ID" value="EAR12514.1"/>
    <property type="molecule type" value="Genomic_DNA"/>
</dbReference>
<name>A4BZC1_9FLAO</name>
<organism evidence="1 2">
    <name type="scientific">Polaribacter irgensii 23-P</name>
    <dbReference type="NCBI Taxonomy" id="313594"/>
    <lineage>
        <taxon>Bacteria</taxon>
        <taxon>Pseudomonadati</taxon>
        <taxon>Bacteroidota</taxon>
        <taxon>Flavobacteriia</taxon>
        <taxon>Flavobacteriales</taxon>
        <taxon>Flavobacteriaceae</taxon>
    </lineage>
</organism>
<keyword evidence="1" id="KW-0378">Hydrolase</keyword>
<reference evidence="1 2" key="1">
    <citation type="submission" date="2006-02" db="EMBL/GenBank/DDBJ databases">
        <authorList>
            <person name="Murray A."/>
            <person name="Staley J."/>
            <person name="Ferriera S."/>
            <person name="Johnson J."/>
            <person name="Kravitz S."/>
            <person name="Halpern A."/>
            <person name="Remington K."/>
            <person name="Beeson K."/>
            <person name="Tran B."/>
            <person name="Rogers Y.-H."/>
            <person name="Friedman R."/>
            <person name="Venter J.C."/>
        </authorList>
    </citation>
    <scope>NUCLEOTIDE SEQUENCE [LARGE SCALE GENOMIC DNA]</scope>
    <source>
        <strain evidence="1 2">23-P</strain>
    </source>
</reference>
<keyword evidence="2" id="KW-1185">Reference proteome</keyword>
<dbReference type="AlphaFoldDB" id="A4BZC1"/>
<dbReference type="GO" id="GO:0008855">
    <property type="term" value="F:exodeoxyribonuclease VII activity"/>
    <property type="evidence" value="ECO:0007669"/>
    <property type="project" value="UniProtKB-EC"/>
</dbReference>
<gene>
    <name evidence="1" type="ORF">PI23P_07810</name>
</gene>
<comment type="caution">
    <text evidence="1">The sequence shown here is derived from an EMBL/GenBank/DDBJ whole genome shotgun (WGS) entry which is preliminary data.</text>
</comment>
<proteinExistence type="predicted"/>
<dbReference type="HOGENOM" id="CLU_3294056_0_0_10"/>
<accession>A4BZC1</accession>
<evidence type="ECO:0000313" key="2">
    <source>
        <dbReference type="Proteomes" id="UP000003053"/>
    </source>
</evidence>
<dbReference type="EC" id="3.1.11.6" evidence="1"/>
<protein>
    <submittedName>
        <fullName evidence="1">Exodeoxyribonuclease VII large subunit</fullName>
        <ecNumber evidence="1">3.1.11.6</ecNumber>
    </submittedName>
</protein>
<sequence>MVLIWLVQLIIYPSFTYYQPENLFKWHQKYTSRLAFVVIL</sequence>